<dbReference type="EMBL" id="PVBT01000007">
    <property type="protein sequence ID" value="PRD50459.1"/>
    <property type="molecule type" value="Genomic_DNA"/>
</dbReference>
<evidence type="ECO:0008006" key="4">
    <source>
        <dbReference type="Google" id="ProtNLM"/>
    </source>
</evidence>
<evidence type="ECO:0000313" key="2">
    <source>
        <dbReference type="EMBL" id="PRD50459.1"/>
    </source>
</evidence>
<reference evidence="2 3" key="1">
    <citation type="submission" date="2018-02" db="EMBL/GenBank/DDBJ databases">
        <title>The draft genome of Phyllobacterium myrsinacearum DSM5892.</title>
        <authorList>
            <person name="Li L."/>
            <person name="Liu L."/>
            <person name="Zhang X."/>
            <person name="Wang T."/>
        </authorList>
    </citation>
    <scope>NUCLEOTIDE SEQUENCE [LARGE SCALE GENOMIC DNA]</scope>
    <source>
        <strain evidence="2 3">DSM 5892</strain>
    </source>
</reference>
<dbReference type="Proteomes" id="UP000238563">
    <property type="component" value="Unassembled WGS sequence"/>
</dbReference>
<evidence type="ECO:0000313" key="3">
    <source>
        <dbReference type="Proteomes" id="UP000238563"/>
    </source>
</evidence>
<feature type="compositionally biased region" description="Polar residues" evidence="1">
    <location>
        <begin position="53"/>
        <end position="65"/>
    </location>
</feature>
<accession>A0A2S9JCB2</accession>
<keyword evidence="3" id="KW-1185">Reference proteome</keyword>
<feature type="region of interest" description="Disordered" evidence="1">
    <location>
        <begin position="1"/>
        <end position="65"/>
    </location>
</feature>
<dbReference type="AlphaFoldDB" id="A0A2S9JCB2"/>
<gene>
    <name evidence="2" type="ORF">C5750_21100</name>
</gene>
<feature type="compositionally biased region" description="Basic and acidic residues" evidence="1">
    <location>
        <begin position="14"/>
        <end position="23"/>
    </location>
</feature>
<dbReference type="OrthoDB" id="8116927at2"/>
<name>A0A2S9JCB2_9HYPH</name>
<evidence type="ECO:0000256" key="1">
    <source>
        <dbReference type="SAM" id="MobiDB-lite"/>
    </source>
</evidence>
<feature type="compositionally biased region" description="Basic residues" evidence="1">
    <location>
        <begin position="28"/>
        <end position="39"/>
    </location>
</feature>
<organism evidence="2 3">
    <name type="scientific">Phyllobacterium myrsinacearum</name>
    <dbReference type="NCBI Taxonomy" id="28101"/>
    <lineage>
        <taxon>Bacteria</taxon>
        <taxon>Pseudomonadati</taxon>
        <taxon>Pseudomonadota</taxon>
        <taxon>Alphaproteobacteria</taxon>
        <taxon>Hyphomicrobiales</taxon>
        <taxon>Phyllobacteriaceae</taxon>
        <taxon>Phyllobacterium</taxon>
    </lineage>
</organism>
<sequence>MTSPSSKNPNSEQISREKRRSEQLRANLARRKQQLRSRRSGAADDRDEGITAAEQTSSDTPTSDS</sequence>
<comment type="caution">
    <text evidence="2">The sequence shown here is derived from an EMBL/GenBank/DDBJ whole genome shotgun (WGS) entry which is preliminary data.</text>
</comment>
<feature type="compositionally biased region" description="Polar residues" evidence="1">
    <location>
        <begin position="1"/>
        <end position="13"/>
    </location>
</feature>
<proteinExistence type="predicted"/>
<protein>
    <recommendedName>
        <fullName evidence="4">DUF4169 domain-containing protein</fullName>
    </recommendedName>
</protein>